<comment type="caution">
    <text evidence="2">The sequence shown here is derived from an EMBL/GenBank/DDBJ whole genome shotgun (WGS) entry which is preliminary data.</text>
</comment>
<evidence type="ECO:0000259" key="1">
    <source>
        <dbReference type="Pfam" id="PF03435"/>
    </source>
</evidence>
<gene>
    <name evidence="2" type="ORF">DQ392_24485</name>
</gene>
<evidence type="ECO:0000313" key="2">
    <source>
        <dbReference type="EMBL" id="RCG15500.1"/>
    </source>
</evidence>
<dbReference type="AlphaFoldDB" id="A0A367EE48"/>
<dbReference type="InterPro" id="IPR036291">
    <property type="entry name" value="NAD(P)-bd_dom_sf"/>
</dbReference>
<organism evidence="2 3">
    <name type="scientific">Streptomyces reniochalinae</name>
    <dbReference type="NCBI Taxonomy" id="2250578"/>
    <lineage>
        <taxon>Bacteria</taxon>
        <taxon>Bacillati</taxon>
        <taxon>Actinomycetota</taxon>
        <taxon>Actinomycetes</taxon>
        <taxon>Kitasatosporales</taxon>
        <taxon>Streptomycetaceae</taxon>
        <taxon>Streptomyces</taxon>
    </lineage>
</organism>
<keyword evidence="3" id="KW-1185">Reference proteome</keyword>
<reference evidence="2 3" key="1">
    <citation type="submission" date="2018-06" db="EMBL/GenBank/DDBJ databases">
        <title>Streptomyces reniochalinae sp. nov. and Streptomyces diacarnus sp. nov. from marine sponges.</title>
        <authorList>
            <person name="Li L."/>
        </authorList>
    </citation>
    <scope>NUCLEOTIDE SEQUENCE [LARGE SCALE GENOMIC DNA]</scope>
    <source>
        <strain evidence="2 3">LHW50302</strain>
    </source>
</reference>
<feature type="domain" description="Saccharopine dehydrogenase NADP binding" evidence="1">
    <location>
        <begin position="15"/>
        <end position="144"/>
    </location>
</feature>
<dbReference type="Pfam" id="PF03435">
    <property type="entry name" value="Sacchrp_dh_NADP"/>
    <property type="match status" value="1"/>
</dbReference>
<dbReference type="SUPFAM" id="SSF51735">
    <property type="entry name" value="NAD(P)-binding Rossmann-fold domains"/>
    <property type="match status" value="1"/>
</dbReference>
<dbReference type="GO" id="GO:0005886">
    <property type="term" value="C:plasma membrane"/>
    <property type="evidence" value="ECO:0007669"/>
    <property type="project" value="TreeGrafter"/>
</dbReference>
<dbReference type="OrthoDB" id="4369409at2"/>
<dbReference type="Proteomes" id="UP000253507">
    <property type="component" value="Unassembled WGS sequence"/>
</dbReference>
<dbReference type="InterPro" id="IPR051276">
    <property type="entry name" value="Saccharopine_DH-like_oxidrdct"/>
</dbReference>
<dbReference type="Gene3D" id="3.40.50.720">
    <property type="entry name" value="NAD(P)-binding Rossmann-like Domain"/>
    <property type="match status" value="1"/>
</dbReference>
<name>A0A367EE48_9ACTN</name>
<evidence type="ECO:0000313" key="3">
    <source>
        <dbReference type="Proteomes" id="UP000253507"/>
    </source>
</evidence>
<sequence length="400" mass="42251">METGTAERGAREFDVVLFGATGFVGELTARHLAAHAPDGCRWALAGRGRDKLAALRARLAADHPAAADVPLVTADAADAGSLAKLAARSRVVASTVGPYIRYGTRLVAACAEAGTDYLDLSGEPEFVDLMYLRHHSRAKETGARLVHACGFDSVPHDLGVRFTVEQLPENVPLSVDGFVRSNAMISGGTLASTLLAFARADRMARTAKARRAADPHPAHRVIRTPTGTVRHDDELGVWAVPLPTLDPQIVGRSAAALERYGPVFTYRHHAAVKRLPVVAGGLACAGGLFAAAQLPALRRFLSARLAPGEGPDEARRARSWFSARFVGRGGGRRVVTEVAGGDPGYDETAKMLAEAALCLAHDDLPPTAGQVTTAVAMGEALTARLVRAGLEFRVLEDSPE</sequence>
<protein>
    <submittedName>
        <fullName evidence="2">Saccharopine dehydrogenase</fullName>
    </submittedName>
</protein>
<dbReference type="EMBL" id="QOIM01000041">
    <property type="protein sequence ID" value="RCG15500.1"/>
    <property type="molecule type" value="Genomic_DNA"/>
</dbReference>
<accession>A0A367EE48</accession>
<dbReference type="PANTHER" id="PTHR12286:SF5">
    <property type="entry name" value="SACCHAROPINE DEHYDROGENASE-LIKE OXIDOREDUCTASE"/>
    <property type="match status" value="1"/>
</dbReference>
<dbReference type="InterPro" id="IPR005097">
    <property type="entry name" value="Sacchrp_dh_NADP-bd"/>
</dbReference>
<proteinExistence type="predicted"/>
<dbReference type="RefSeq" id="WP_114018024.1">
    <property type="nucleotide sequence ID" value="NZ_QOIM01000041.1"/>
</dbReference>
<dbReference type="PANTHER" id="PTHR12286">
    <property type="entry name" value="SACCHAROPINE DEHYDROGENASE-LIKE OXIDOREDUCTASE"/>
    <property type="match status" value="1"/>
</dbReference>
<dbReference type="GO" id="GO:0009247">
    <property type="term" value="P:glycolipid biosynthetic process"/>
    <property type="evidence" value="ECO:0007669"/>
    <property type="project" value="TreeGrafter"/>
</dbReference>